<evidence type="ECO:0000313" key="2">
    <source>
        <dbReference type="Proteomes" id="UP001631957"/>
    </source>
</evidence>
<dbReference type="RefSeq" id="WP_409123433.1">
    <property type="nucleotide sequence ID" value="NZ_JBJVNI010000035.1"/>
</dbReference>
<protein>
    <recommendedName>
        <fullName evidence="3">Secreted protein</fullName>
    </recommendedName>
</protein>
<dbReference type="Proteomes" id="UP001631957">
    <property type="component" value="Unassembled WGS sequence"/>
</dbReference>
<accession>A0ABW9I524</accession>
<name>A0ABW9I524_9ACTN</name>
<reference evidence="1 2" key="1">
    <citation type="submission" date="2024-12" db="EMBL/GenBank/DDBJ databases">
        <title>Forecasting of Potato common scab and diversities of Pathogenic streptomyces spp. in china.</title>
        <authorList>
            <person name="Handique U."/>
            <person name="Wu J."/>
        </authorList>
    </citation>
    <scope>NUCLEOTIDE SEQUENCE [LARGE SCALE GENOMIC DNA]</scope>
    <source>
        <strain evidence="1 2">ZRIMU1530</strain>
    </source>
</reference>
<proteinExistence type="predicted"/>
<organism evidence="1 2">
    <name type="scientific">Streptomyces niveiscabiei</name>
    <dbReference type="NCBI Taxonomy" id="164115"/>
    <lineage>
        <taxon>Bacteria</taxon>
        <taxon>Bacillati</taxon>
        <taxon>Actinomycetota</taxon>
        <taxon>Actinomycetes</taxon>
        <taxon>Kitasatosporales</taxon>
        <taxon>Streptomycetaceae</taxon>
        <taxon>Streptomyces</taxon>
    </lineage>
</organism>
<evidence type="ECO:0008006" key="3">
    <source>
        <dbReference type="Google" id="ProtNLM"/>
    </source>
</evidence>
<evidence type="ECO:0000313" key="1">
    <source>
        <dbReference type="EMBL" id="MFM9615457.1"/>
    </source>
</evidence>
<keyword evidence="2" id="KW-1185">Reference proteome</keyword>
<dbReference type="EMBL" id="JBJVNI010000035">
    <property type="protein sequence ID" value="MFM9615457.1"/>
    <property type="molecule type" value="Genomic_DNA"/>
</dbReference>
<gene>
    <name evidence="1" type="ORF">ACKI18_43070</name>
</gene>
<comment type="caution">
    <text evidence="1">The sequence shown here is derived from an EMBL/GenBank/DDBJ whole genome shotgun (WGS) entry which is preliminary data.</text>
</comment>
<sequence>MSPSTSALVVAVVGVAGTLLSGVLAHRGALRSTSMELEHARLEREAERDAVERRENVEARRASYVQLNRAIRELHLLLWLHREALATRAATAAEGEATSAADLSAQTAERADAQRELREAYATAQLVVTDDVLQAAGRIVHQLQRIHTQLARHEQNSPGAPGSPESPESLDELLDRLKNASEGLYEVRQHMRTDLGITNLPIERPEDHGAA</sequence>